<dbReference type="GO" id="GO:0008168">
    <property type="term" value="F:methyltransferase activity"/>
    <property type="evidence" value="ECO:0007669"/>
    <property type="project" value="UniProtKB-UniRule"/>
</dbReference>
<dbReference type="PANTHER" id="PTHR43619:SF2">
    <property type="entry name" value="S-ADENOSYL-L-METHIONINE-DEPENDENT METHYLTRANSFERASES SUPERFAMILY PROTEIN"/>
    <property type="match status" value="1"/>
</dbReference>
<dbReference type="Proteomes" id="UP000198832">
    <property type="component" value="Unassembled WGS sequence"/>
</dbReference>
<dbReference type="PANTHER" id="PTHR43619">
    <property type="entry name" value="S-ADENOSYL-L-METHIONINE-DEPENDENT METHYLTRANSFERASE YKTD-RELATED"/>
    <property type="match status" value="1"/>
</dbReference>
<name>A0A1I1LVM3_9ACTN</name>
<organism evidence="7 8">
    <name type="scientific">Nocardioides terrae</name>
    <dbReference type="NCBI Taxonomy" id="574651"/>
    <lineage>
        <taxon>Bacteria</taxon>
        <taxon>Bacillati</taxon>
        <taxon>Actinomycetota</taxon>
        <taxon>Actinomycetes</taxon>
        <taxon>Propionibacteriales</taxon>
        <taxon>Nocardioidaceae</taxon>
        <taxon>Nocardioides</taxon>
    </lineage>
</organism>
<protein>
    <recommendedName>
        <fullName evidence="6">S-adenosyl-L-methionine-dependent methyltransferase</fullName>
        <ecNumber evidence="6">2.1.1.-</ecNumber>
    </recommendedName>
</protein>
<dbReference type="InterPro" id="IPR007213">
    <property type="entry name" value="Ppm1/Ppm2/Tcmp"/>
</dbReference>
<evidence type="ECO:0000313" key="7">
    <source>
        <dbReference type="EMBL" id="SFC77141.1"/>
    </source>
</evidence>
<sequence length="293" mass="31829">MPPHERAASRTAVLVCQGRAAAHGRLAPGRFADPVAEDLLHEDEREVVEQVRAETPPTGWPARTAYEAVRACAEIVAARTVAIDDAIRTHPHQQLVILGAGLDTRAWRLGELADVDVTEVDHPASQRDKRDRVGARLSVARTLRFAAVDLEVDDLGEALDAAGHDVEVPTAWLWEGVVPYLSREEVVRTLQALAARSARGSTLVVNYQTPSLRARLGRRLVGLLARLGRQEPVTAGEPWHTLLTPARMARLLVDAGFGVNSDEDLLAVAGRLGLDIRSRTSLQNGRVAVASRH</sequence>
<dbReference type="Pfam" id="PF04072">
    <property type="entry name" value="LCM"/>
    <property type="match status" value="1"/>
</dbReference>
<dbReference type="InterPro" id="IPR011610">
    <property type="entry name" value="SAM_mthyl_Trfase_ML2640-like"/>
</dbReference>
<dbReference type="OrthoDB" id="9806164at2"/>
<evidence type="ECO:0000256" key="2">
    <source>
        <dbReference type="ARBA" id="ARBA00008138"/>
    </source>
</evidence>
<dbReference type="AlphaFoldDB" id="A0A1I1LVM3"/>
<evidence type="ECO:0000256" key="6">
    <source>
        <dbReference type="RuleBase" id="RU362030"/>
    </source>
</evidence>
<evidence type="ECO:0000256" key="4">
    <source>
        <dbReference type="ARBA" id="ARBA00022679"/>
    </source>
</evidence>
<dbReference type="EC" id="2.1.1.-" evidence="6"/>
<dbReference type="NCBIfam" id="TIGR00027">
    <property type="entry name" value="mthyl_TIGR00027"/>
    <property type="match status" value="1"/>
</dbReference>
<dbReference type="RefSeq" id="WP_091125118.1">
    <property type="nucleotide sequence ID" value="NZ_FOLB01000011.1"/>
</dbReference>
<evidence type="ECO:0000256" key="3">
    <source>
        <dbReference type="ARBA" id="ARBA00022603"/>
    </source>
</evidence>
<evidence type="ECO:0000256" key="1">
    <source>
        <dbReference type="ARBA" id="ARBA00003907"/>
    </source>
</evidence>
<dbReference type="SUPFAM" id="SSF53335">
    <property type="entry name" value="S-adenosyl-L-methionine-dependent methyltransferases"/>
    <property type="match status" value="1"/>
</dbReference>
<comment type="similarity">
    <text evidence="2 6">Belongs to the UPF0677 family.</text>
</comment>
<dbReference type="InterPro" id="IPR029063">
    <property type="entry name" value="SAM-dependent_MTases_sf"/>
</dbReference>
<dbReference type="Gene3D" id="3.40.50.150">
    <property type="entry name" value="Vaccinia Virus protein VP39"/>
    <property type="match status" value="1"/>
</dbReference>
<proteinExistence type="inferred from homology"/>
<keyword evidence="4 7" id="KW-0808">Transferase</keyword>
<dbReference type="GO" id="GO:0032259">
    <property type="term" value="P:methylation"/>
    <property type="evidence" value="ECO:0007669"/>
    <property type="project" value="UniProtKB-KW"/>
</dbReference>
<dbReference type="EMBL" id="FOLB01000011">
    <property type="protein sequence ID" value="SFC77141.1"/>
    <property type="molecule type" value="Genomic_DNA"/>
</dbReference>
<evidence type="ECO:0000313" key="8">
    <source>
        <dbReference type="Proteomes" id="UP000198832"/>
    </source>
</evidence>
<keyword evidence="3 6" id="KW-0489">Methyltransferase</keyword>
<accession>A0A1I1LVM3</accession>
<gene>
    <name evidence="7" type="ORF">SAMN04487968_11137</name>
</gene>
<reference evidence="7 8" key="1">
    <citation type="submission" date="2016-10" db="EMBL/GenBank/DDBJ databases">
        <authorList>
            <person name="de Groot N.N."/>
        </authorList>
    </citation>
    <scope>NUCLEOTIDE SEQUENCE [LARGE SCALE GENOMIC DNA]</scope>
    <source>
        <strain evidence="7 8">CGMCC 1.7056</strain>
    </source>
</reference>
<evidence type="ECO:0000256" key="5">
    <source>
        <dbReference type="ARBA" id="ARBA00022691"/>
    </source>
</evidence>
<dbReference type="STRING" id="574651.SAMN04487968_11137"/>
<keyword evidence="5 6" id="KW-0949">S-adenosyl-L-methionine</keyword>
<keyword evidence="8" id="KW-1185">Reference proteome</keyword>
<comment type="function">
    <text evidence="1 6">Exhibits S-adenosyl-L-methionine-dependent methyltransferase activity.</text>
</comment>